<proteinExistence type="predicted"/>
<evidence type="ECO:0000313" key="2">
    <source>
        <dbReference type="EMBL" id="SDB39491.1"/>
    </source>
</evidence>
<dbReference type="Proteomes" id="UP000199071">
    <property type="component" value="Unassembled WGS sequence"/>
</dbReference>
<name>A0A1G6D333_9HYPH</name>
<protein>
    <submittedName>
        <fullName evidence="2">Extensin-like protein C-terminus</fullName>
    </submittedName>
</protein>
<organism evidence="2 3">
    <name type="scientific">Bauldia litoralis</name>
    <dbReference type="NCBI Taxonomy" id="665467"/>
    <lineage>
        <taxon>Bacteria</taxon>
        <taxon>Pseudomonadati</taxon>
        <taxon>Pseudomonadota</taxon>
        <taxon>Alphaproteobacteria</taxon>
        <taxon>Hyphomicrobiales</taxon>
        <taxon>Kaistiaceae</taxon>
        <taxon>Bauldia</taxon>
    </lineage>
</organism>
<gene>
    <name evidence="2" type="ORF">SAMN02982931_02946</name>
</gene>
<evidence type="ECO:0000259" key="1">
    <source>
        <dbReference type="Pfam" id="PF06904"/>
    </source>
</evidence>
<dbReference type="Gene3D" id="3.30.1380.10">
    <property type="match status" value="1"/>
</dbReference>
<dbReference type="AlphaFoldDB" id="A0A1G6D333"/>
<sequence>MVRKPQSYFVAQVKSINDKGACGIEYPLKVKALEDGTIGIGPDATLGCPIMTALEIWMRYSVQPAAFVNFGMPIVEIRQISAYSCRTRNSKKGAELSEHAFGNALDIAGFKLANGRYISVKTDWNGSADERAFLREIFSSACKTFKTVLGPGAAYHADHFHVDLARHGKDGTATYCKPSPPMTPPARRPFIGAKYAAIPGQPRYGLSAAYTGSISKSPDQVTISSQLPTYDSSPFFPQKEGTEQTIEQLLPDSIDDLAVGSIE</sequence>
<dbReference type="Pfam" id="PF06904">
    <property type="entry name" value="Extensin-like_C"/>
    <property type="match status" value="1"/>
</dbReference>
<dbReference type="InterPro" id="IPR009045">
    <property type="entry name" value="Zn_M74/Hedgehog-like"/>
</dbReference>
<feature type="domain" description="Extensin-like C-terminal" evidence="1">
    <location>
        <begin position="10"/>
        <end position="176"/>
    </location>
</feature>
<dbReference type="EMBL" id="FMXQ01000006">
    <property type="protein sequence ID" value="SDB39491.1"/>
    <property type="molecule type" value="Genomic_DNA"/>
</dbReference>
<dbReference type="InterPro" id="IPR009683">
    <property type="entry name" value="Extensin-like_C"/>
</dbReference>
<dbReference type="STRING" id="665467.SAMN02982931_02946"/>
<accession>A0A1G6D333</accession>
<reference evidence="2 3" key="1">
    <citation type="submission" date="2016-10" db="EMBL/GenBank/DDBJ databases">
        <authorList>
            <person name="de Groot N.N."/>
        </authorList>
    </citation>
    <scope>NUCLEOTIDE SEQUENCE [LARGE SCALE GENOMIC DNA]</scope>
    <source>
        <strain evidence="2 3">ATCC 35022</strain>
    </source>
</reference>
<evidence type="ECO:0000313" key="3">
    <source>
        <dbReference type="Proteomes" id="UP000199071"/>
    </source>
</evidence>
<keyword evidence="3" id="KW-1185">Reference proteome</keyword>